<proteinExistence type="predicted"/>
<dbReference type="EMBL" id="JQIF01000040">
    <property type="protein sequence ID" value="KGJ53413.1"/>
    <property type="molecule type" value="Genomic_DNA"/>
</dbReference>
<dbReference type="Gene3D" id="3.90.70.10">
    <property type="entry name" value="Cysteine proteinases"/>
    <property type="match status" value="1"/>
</dbReference>
<dbReference type="AlphaFoldDB" id="A0A099I985"/>
<dbReference type="RefSeq" id="WP_044905172.1">
    <property type="nucleotide sequence ID" value="NZ_JQIF01000040.1"/>
</dbReference>
<name>A0A099I985_CLOIN</name>
<organism evidence="2 3">
    <name type="scientific">Clostridium innocuum</name>
    <dbReference type="NCBI Taxonomy" id="1522"/>
    <lineage>
        <taxon>Bacteria</taxon>
        <taxon>Bacillati</taxon>
        <taxon>Bacillota</taxon>
        <taxon>Clostridia</taxon>
        <taxon>Eubacteriales</taxon>
        <taxon>Clostridiaceae</taxon>
        <taxon>Clostridium</taxon>
    </lineage>
</organism>
<feature type="signal peptide" evidence="1">
    <location>
        <begin position="1"/>
        <end position="25"/>
    </location>
</feature>
<dbReference type="Gene3D" id="3.10.500.10">
    <property type="entry name" value="Staphopain proregion domain"/>
    <property type="match status" value="1"/>
</dbReference>
<feature type="chain" id="PRO_5001955995" description="Peptidase C39-like domain-containing protein" evidence="1">
    <location>
        <begin position="26"/>
        <end position="350"/>
    </location>
</feature>
<evidence type="ECO:0000313" key="3">
    <source>
        <dbReference type="Proteomes" id="UP000030008"/>
    </source>
</evidence>
<evidence type="ECO:0008006" key="4">
    <source>
        <dbReference type="Google" id="ProtNLM"/>
    </source>
</evidence>
<dbReference type="Proteomes" id="UP000030008">
    <property type="component" value="Unassembled WGS sequence"/>
</dbReference>
<evidence type="ECO:0000313" key="2">
    <source>
        <dbReference type="EMBL" id="KGJ53413.1"/>
    </source>
</evidence>
<accession>A0A099I985</accession>
<evidence type="ECO:0000256" key="1">
    <source>
        <dbReference type="SAM" id="SignalP"/>
    </source>
</evidence>
<protein>
    <recommendedName>
        <fullName evidence="4">Peptidase C39-like domain-containing protein</fullName>
    </recommendedName>
</protein>
<dbReference type="InterPro" id="IPR037155">
    <property type="entry name" value="Staphopain_pro_sf"/>
</dbReference>
<sequence length="350" mass="39233">MKKILSVVFCSLLAFSMNSFTGAKAEENDMLYFKTIKSEVADTYAKETVYDFLIAESTIKPILNEKITMGQGIYVQETSNESIPTYYYPIYIDNKLTYVYRIFDDGTGNYTGIFSENFVDDLTKYAGNTPEDAPIISLDPQNNQELFISDNGTTIVNSKTGSVEAFRTKAEFRSASAFKPVDISDKTSFFVKPQTRATSYNYMLNINIVETQGSTNWCFAYVTATTLRYKGKNVRASTITNYFNLGTQTALSVDNAKKYCKTKGVTYDGRYSGSITNSSLHGYLRGGNPVHWSMDVSGGGNHALLIHGIEGSRRRVWNPWYSYSEWSVDAVTYKSAGGTTMKTRGYGMYF</sequence>
<comment type="caution">
    <text evidence="2">The sequence shown here is derived from an EMBL/GenBank/DDBJ whole genome shotgun (WGS) entry which is preliminary data.</text>
</comment>
<gene>
    <name evidence="2" type="ORF">CIAN88_09600</name>
</gene>
<reference evidence="2 3" key="1">
    <citation type="submission" date="2014-08" db="EMBL/GenBank/DDBJ databases">
        <title>Clostridium innocuum, an unnegligible vancomycin-resistant pathogen causing extra-intestinal infections.</title>
        <authorList>
            <person name="Feng Y."/>
            <person name="Chiu C.-H."/>
        </authorList>
    </citation>
    <scope>NUCLEOTIDE SEQUENCE [LARGE SCALE GENOMIC DNA]</scope>
    <source>
        <strain evidence="2 3">AN88</strain>
    </source>
</reference>
<keyword evidence="1" id="KW-0732">Signal</keyword>